<dbReference type="Proteomes" id="UP000228621">
    <property type="component" value="Unassembled WGS sequence"/>
</dbReference>
<dbReference type="EMBL" id="NKHF01000023">
    <property type="protein sequence ID" value="PCK32915.1"/>
    <property type="molecule type" value="Genomic_DNA"/>
</dbReference>
<gene>
    <name evidence="1" type="ORF">CEX98_04820</name>
</gene>
<comment type="caution">
    <text evidence="1">The sequence shown here is derived from an EMBL/GenBank/DDBJ whole genome shotgun (WGS) entry which is preliminary data.</text>
</comment>
<name>A0A2A5JU18_PSEO7</name>
<organism evidence="1 2">
    <name type="scientific">Pseudoalteromonas piscicida</name>
    <dbReference type="NCBI Taxonomy" id="43662"/>
    <lineage>
        <taxon>Bacteria</taxon>
        <taxon>Pseudomonadati</taxon>
        <taxon>Pseudomonadota</taxon>
        <taxon>Gammaproteobacteria</taxon>
        <taxon>Alteromonadales</taxon>
        <taxon>Pseudoalteromonadaceae</taxon>
        <taxon>Pseudoalteromonas</taxon>
    </lineage>
</organism>
<evidence type="ECO:0008006" key="3">
    <source>
        <dbReference type="Google" id="ProtNLM"/>
    </source>
</evidence>
<sequence>MQSKANLSRKIDPNLWQLYLEVYFQPLQPLRFATHGMILSLWNPCGKVLCEKENRRLSRFWQGALQRANVPYQLLWGGDKQMQYRELSAYIKCDLTSGYQWAARLNQLGFYYVDNNQLHLYNSGDTAQSDVVADNIVSRLCFVELPKNNLAIQTKNRV</sequence>
<dbReference type="AlphaFoldDB" id="A0A2A5JU18"/>
<dbReference type="RefSeq" id="WP_099640984.1">
    <property type="nucleotide sequence ID" value="NZ_NKHF01000023.1"/>
</dbReference>
<evidence type="ECO:0000313" key="1">
    <source>
        <dbReference type="EMBL" id="PCK32915.1"/>
    </source>
</evidence>
<dbReference type="OrthoDB" id="6315550at2"/>
<evidence type="ECO:0000313" key="2">
    <source>
        <dbReference type="Proteomes" id="UP000228621"/>
    </source>
</evidence>
<keyword evidence="2" id="KW-1185">Reference proteome</keyword>
<proteinExistence type="predicted"/>
<accession>A0A2A5JU18</accession>
<reference evidence="2" key="1">
    <citation type="journal article" date="2019" name="Genome Announc.">
        <title>Draft Genome Sequence of Pseudoalteromonas piscicida Strain 36Y ROTHPW, an Hypersaline Seawater Isolate from the South Coast of Sonora, Mexico.</title>
        <authorList>
            <person name="Sanchez-Diaz R."/>
            <person name="Molina-Garza Z.J."/>
            <person name="Cruz-Suarez L.E."/>
            <person name="Selvin J."/>
            <person name="Kiran G.S."/>
            <person name="Ibarra-Gamez J.C."/>
            <person name="Gomez-Gil B."/>
            <person name="Galaviz-Silva L."/>
        </authorList>
    </citation>
    <scope>NUCLEOTIDE SEQUENCE [LARGE SCALE GENOMIC DNA]</scope>
    <source>
        <strain evidence="2">36Y_RITHPW</strain>
    </source>
</reference>
<protein>
    <recommendedName>
        <fullName evidence="3">DUF3293 domain-containing protein</fullName>
    </recommendedName>
</protein>